<dbReference type="OrthoDB" id="419598at2759"/>
<reference evidence="4" key="1">
    <citation type="submission" date="2020-12" db="EMBL/GenBank/DDBJ databases">
        <title>Metabolic potential, ecology and presence of endohyphal bacteria is reflected in genomic diversity of Mucoromycotina.</title>
        <authorList>
            <person name="Muszewska A."/>
            <person name="Okrasinska A."/>
            <person name="Steczkiewicz K."/>
            <person name="Drgas O."/>
            <person name="Orlowska M."/>
            <person name="Perlinska-Lenart U."/>
            <person name="Aleksandrzak-Piekarczyk T."/>
            <person name="Szatraj K."/>
            <person name="Zielenkiewicz U."/>
            <person name="Pilsyk S."/>
            <person name="Malc E."/>
            <person name="Mieczkowski P."/>
            <person name="Kruszewska J.S."/>
            <person name="Biernat P."/>
            <person name="Pawlowska J."/>
        </authorList>
    </citation>
    <scope>NUCLEOTIDE SEQUENCE</scope>
    <source>
        <strain evidence="4">WA0000051536</strain>
    </source>
</reference>
<dbReference type="GO" id="GO:0005634">
    <property type="term" value="C:nucleus"/>
    <property type="evidence" value="ECO:0007669"/>
    <property type="project" value="TreeGrafter"/>
</dbReference>
<feature type="domain" description="NmrA-like" evidence="3">
    <location>
        <begin position="1"/>
        <end position="247"/>
    </location>
</feature>
<dbReference type="EMBL" id="JAEPRA010000012">
    <property type="protein sequence ID" value="KAG2177721.1"/>
    <property type="molecule type" value="Genomic_DNA"/>
</dbReference>
<dbReference type="SUPFAM" id="SSF51735">
    <property type="entry name" value="NAD(P)-binding Rossmann-fold domains"/>
    <property type="match status" value="1"/>
</dbReference>
<accession>A0A8H7PR42</accession>
<proteinExistence type="inferred from homology"/>
<dbReference type="InterPro" id="IPR051164">
    <property type="entry name" value="NmrA-like_oxidored"/>
</dbReference>
<dbReference type="AlphaFoldDB" id="A0A8H7PR42"/>
<organism evidence="4 5">
    <name type="scientific">Umbelopsis vinacea</name>
    <dbReference type="NCBI Taxonomy" id="44442"/>
    <lineage>
        <taxon>Eukaryota</taxon>
        <taxon>Fungi</taxon>
        <taxon>Fungi incertae sedis</taxon>
        <taxon>Mucoromycota</taxon>
        <taxon>Mucoromycotina</taxon>
        <taxon>Umbelopsidomycetes</taxon>
        <taxon>Umbelopsidales</taxon>
        <taxon>Umbelopsidaceae</taxon>
        <taxon>Umbelopsis</taxon>
    </lineage>
</organism>
<keyword evidence="2" id="KW-0521">NADP</keyword>
<evidence type="ECO:0000259" key="3">
    <source>
        <dbReference type="Pfam" id="PF05368"/>
    </source>
</evidence>
<dbReference type="Gene3D" id="3.40.50.720">
    <property type="entry name" value="NAD(P)-binding Rossmann-like Domain"/>
    <property type="match status" value="1"/>
</dbReference>
<sequence>MTKTILVYAATGKIGKYLVPDLIKKNYIVRALVRSLDSPASLELEAMGTKLFKGDFDDVDAIKEASKGIDGVLINTIPIYGSMKEVDQIRSIIQGAKEGGATTAVYISAYLLDQRHNFPGYGPKHPMWFMNESKAQAEADLKEAGFQSWTVLRPPTFMDNYFVPRISEMQWPQLRTEHILATTLPTNFNFALIDPLTIAEYASAAFADPEVLKSQTVELVSEAPTLDEMAAEMTRVIGKEFQAKRYTKEESDAAGVFGVLPLWWDILQMFDHTIDLKILQSYPIKLHTWGEYLERNKDWIIPLFEDKKTEN</sequence>
<protein>
    <recommendedName>
        <fullName evidence="3">NmrA-like domain-containing protein</fullName>
    </recommendedName>
</protein>
<dbReference type="PANTHER" id="PTHR42748">
    <property type="entry name" value="NITROGEN METABOLITE REPRESSION PROTEIN NMRA FAMILY MEMBER"/>
    <property type="match status" value="1"/>
</dbReference>
<name>A0A8H7PR42_9FUNG</name>
<evidence type="ECO:0000256" key="2">
    <source>
        <dbReference type="ARBA" id="ARBA00022857"/>
    </source>
</evidence>
<comment type="similarity">
    <text evidence="1">Belongs to the NmrA-type oxidoreductase family.</text>
</comment>
<dbReference type="Pfam" id="PF05368">
    <property type="entry name" value="NmrA"/>
    <property type="match status" value="1"/>
</dbReference>
<evidence type="ECO:0000313" key="5">
    <source>
        <dbReference type="Proteomes" id="UP000612746"/>
    </source>
</evidence>
<dbReference type="InterPro" id="IPR008030">
    <property type="entry name" value="NmrA-like"/>
</dbReference>
<comment type="caution">
    <text evidence="4">The sequence shown here is derived from an EMBL/GenBank/DDBJ whole genome shotgun (WGS) entry which is preliminary data.</text>
</comment>
<dbReference type="Proteomes" id="UP000612746">
    <property type="component" value="Unassembled WGS sequence"/>
</dbReference>
<keyword evidence="5" id="KW-1185">Reference proteome</keyword>
<evidence type="ECO:0000256" key="1">
    <source>
        <dbReference type="ARBA" id="ARBA00006328"/>
    </source>
</evidence>
<dbReference type="InterPro" id="IPR036291">
    <property type="entry name" value="NAD(P)-bd_dom_sf"/>
</dbReference>
<gene>
    <name evidence="4" type="ORF">INT44_008235</name>
</gene>
<dbReference type="PANTHER" id="PTHR42748:SF7">
    <property type="entry name" value="NMRA LIKE REDOX SENSOR 1-RELATED"/>
    <property type="match status" value="1"/>
</dbReference>
<evidence type="ECO:0000313" key="4">
    <source>
        <dbReference type="EMBL" id="KAG2177721.1"/>
    </source>
</evidence>